<evidence type="ECO:0000313" key="5">
    <source>
        <dbReference type="Proteomes" id="UP000566819"/>
    </source>
</evidence>
<dbReference type="PANTHER" id="PTHR11207:SF0">
    <property type="entry name" value="RIBONUCLEASE 3"/>
    <property type="match status" value="1"/>
</dbReference>
<dbReference type="Gene3D" id="1.10.1520.10">
    <property type="entry name" value="Ribonuclease III domain"/>
    <property type="match status" value="1"/>
</dbReference>
<dbReference type="GO" id="GO:0004525">
    <property type="term" value="F:ribonuclease III activity"/>
    <property type="evidence" value="ECO:0007669"/>
    <property type="project" value="InterPro"/>
</dbReference>
<protein>
    <recommendedName>
        <fullName evidence="3">RNase III domain-containing protein</fullName>
    </recommendedName>
</protein>
<gene>
    <name evidence="4" type="ORF">G7Y89_g6346</name>
</gene>
<organism evidence="4 5">
    <name type="scientific">Cudoniella acicularis</name>
    <dbReference type="NCBI Taxonomy" id="354080"/>
    <lineage>
        <taxon>Eukaryota</taxon>
        <taxon>Fungi</taxon>
        <taxon>Dikarya</taxon>
        <taxon>Ascomycota</taxon>
        <taxon>Pezizomycotina</taxon>
        <taxon>Leotiomycetes</taxon>
        <taxon>Helotiales</taxon>
        <taxon>Tricladiaceae</taxon>
        <taxon>Cudoniella</taxon>
    </lineage>
</organism>
<dbReference type="EMBL" id="JAAMPI010000410">
    <property type="protein sequence ID" value="KAF4631793.1"/>
    <property type="molecule type" value="Genomic_DNA"/>
</dbReference>
<feature type="compositionally biased region" description="Basic residues" evidence="2">
    <location>
        <begin position="1"/>
        <end position="12"/>
    </location>
</feature>
<dbReference type="OrthoDB" id="2392202at2759"/>
<dbReference type="AlphaFoldDB" id="A0A8H4RLH8"/>
<comment type="caution">
    <text evidence="4">The sequence shown here is derived from an EMBL/GenBank/DDBJ whole genome shotgun (WGS) entry which is preliminary data.</text>
</comment>
<evidence type="ECO:0000259" key="3">
    <source>
        <dbReference type="PROSITE" id="PS50142"/>
    </source>
</evidence>
<dbReference type="PROSITE" id="PS00517">
    <property type="entry name" value="RNASE_3_1"/>
    <property type="match status" value="1"/>
</dbReference>
<feature type="compositionally biased region" description="Basic and acidic residues" evidence="2">
    <location>
        <begin position="30"/>
        <end position="51"/>
    </location>
</feature>
<dbReference type="PANTHER" id="PTHR11207">
    <property type="entry name" value="RIBONUCLEASE III"/>
    <property type="match status" value="1"/>
</dbReference>
<name>A0A8H4RLH8_9HELO</name>
<dbReference type="Proteomes" id="UP000566819">
    <property type="component" value="Unassembled WGS sequence"/>
</dbReference>
<dbReference type="SUPFAM" id="SSF69065">
    <property type="entry name" value="RNase III domain-like"/>
    <property type="match status" value="1"/>
</dbReference>
<reference evidence="4 5" key="1">
    <citation type="submission" date="2020-03" db="EMBL/GenBank/DDBJ databases">
        <title>Draft Genome Sequence of Cudoniella acicularis.</title>
        <authorList>
            <person name="Buettner E."/>
            <person name="Kellner H."/>
        </authorList>
    </citation>
    <scope>NUCLEOTIDE SEQUENCE [LARGE SCALE GENOMIC DNA]</scope>
    <source>
        <strain evidence="4 5">DSM 108380</strain>
    </source>
</reference>
<dbReference type="GO" id="GO:0006369">
    <property type="term" value="P:termination of RNA polymerase II transcription"/>
    <property type="evidence" value="ECO:0007669"/>
    <property type="project" value="TreeGrafter"/>
</dbReference>
<dbReference type="SMART" id="SM00535">
    <property type="entry name" value="RIBOc"/>
    <property type="match status" value="1"/>
</dbReference>
<sequence length="436" mass="48861">MESLSKSHKRKHLQDGEGPEDRTRTKHQKHNGDRKRDSKSTEVRDSNREDNGSEPGNTSGSPTQTSLRKAASLLKALNEVLNQDGIQDLSTLLGEEAMSKCTQLRNSLLEHKQKFKSSSPDIPTDRSHDDHNVPKSLSASSVTPWTASTIPTSLPPLPAVIDNTLEEAAFRHTNTGAGNYWDLTYERLEWVGDAYLELTATLLISQTFPTFTPGKCSQLRERLVKNSQLCQYSTDYGFDKRAKLGVNFGVGDREKMTKIFGDIFEAYVAAVILSDPENGITKAQNWLKDIFGMTLRKDIEAQERSEVKWQNPMWKLVGDIPQVVQQQHVELNAKDRLQKALGAKGVKLTYREVAPETKDRISKLPLFAVGVFLTGWGEKDKQLGFGTALGKKEAGMKAAEMAMRDKRLMAPLLEKKRLHDEQIELEKKALKDAKDS</sequence>
<keyword evidence="5" id="KW-1185">Reference proteome</keyword>
<feature type="compositionally biased region" description="Basic and acidic residues" evidence="2">
    <location>
        <begin position="123"/>
        <end position="133"/>
    </location>
</feature>
<dbReference type="PROSITE" id="PS50142">
    <property type="entry name" value="RNASE_3_2"/>
    <property type="match status" value="1"/>
</dbReference>
<dbReference type="InterPro" id="IPR000999">
    <property type="entry name" value="RNase_III_dom"/>
</dbReference>
<dbReference type="CDD" id="cd00593">
    <property type="entry name" value="RIBOc"/>
    <property type="match status" value="1"/>
</dbReference>
<accession>A0A8H4RLH8</accession>
<evidence type="ECO:0000256" key="2">
    <source>
        <dbReference type="SAM" id="MobiDB-lite"/>
    </source>
</evidence>
<dbReference type="GO" id="GO:0034475">
    <property type="term" value="P:U4 snRNA 3'-end processing"/>
    <property type="evidence" value="ECO:0007669"/>
    <property type="project" value="TreeGrafter"/>
</dbReference>
<dbReference type="GO" id="GO:0003723">
    <property type="term" value="F:RNA binding"/>
    <property type="evidence" value="ECO:0007669"/>
    <property type="project" value="UniProtKB-KW"/>
</dbReference>
<feature type="compositionally biased region" description="Polar residues" evidence="2">
    <location>
        <begin position="135"/>
        <end position="145"/>
    </location>
</feature>
<proteinExistence type="predicted"/>
<keyword evidence="1" id="KW-0694">RNA-binding</keyword>
<dbReference type="Gene3D" id="3.30.160.20">
    <property type="match status" value="1"/>
</dbReference>
<feature type="region of interest" description="Disordered" evidence="2">
    <location>
        <begin position="112"/>
        <end position="145"/>
    </location>
</feature>
<dbReference type="GO" id="GO:0006364">
    <property type="term" value="P:rRNA processing"/>
    <property type="evidence" value="ECO:0007669"/>
    <property type="project" value="TreeGrafter"/>
</dbReference>
<evidence type="ECO:0000256" key="1">
    <source>
        <dbReference type="ARBA" id="ARBA00022884"/>
    </source>
</evidence>
<feature type="region of interest" description="Disordered" evidence="2">
    <location>
        <begin position="1"/>
        <end position="67"/>
    </location>
</feature>
<dbReference type="InterPro" id="IPR036389">
    <property type="entry name" value="RNase_III_sf"/>
</dbReference>
<dbReference type="SUPFAM" id="SSF54768">
    <property type="entry name" value="dsRNA-binding domain-like"/>
    <property type="match status" value="1"/>
</dbReference>
<evidence type="ECO:0000313" key="4">
    <source>
        <dbReference type="EMBL" id="KAF4631793.1"/>
    </source>
</evidence>
<dbReference type="GO" id="GO:0005654">
    <property type="term" value="C:nucleoplasm"/>
    <property type="evidence" value="ECO:0007669"/>
    <property type="project" value="TreeGrafter"/>
</dbReference>
<feature type="domain" description="RNase III" evidence="3">
    <location>
        <begin position="162"/>
        <end position="276"/>
    </location>
</feature>
<feature type="compositionally biased region" description="Polar residues" evidence="2">
    <location>
        <begin position="54"/>
        <end position="65"/>
    </location>
</feature>
<dbReference type="Pfam" id="PF00636">
    <property type="entry name" value="Ribonuclease_3"/>
    <property type="match status" value="1"/>
</dbReference>
<feature type="compositionally biased region" description="Basic and acidic residues" evidence="2">
    <location>
        <begin position="13"/>
        <end position="23"/>
    </location>
</feature>